<accession>A0A6P8H0X4</accession>
<evidence type="ECO:0000256" key="7">
    <source>
        <dbReference type="ARBA" id="ARBA00023170"/>
    </source>
</evidence>
<evidence type="ECO:0000256" key="1">
    <source>
        <dbReference type="ARBA" id="ARBA00004479"/>
    </source>
</evidence>
<keyword evidence="6" id="KW-1015">Disulfide bond</keyword>
<dbReference type="CDD" id="cd00063">
    <property type="entry name" value="FN3"/>
    <property type="match status" value="1"/>
</dbReference>
<dbReference type="KEGG" id="char:105912802"/>
<keyword evidence="7 13" id="KW-0675">Receptor</keyword>
<keyword evidence="8" id="KW-0325">Glycoprotein</keyword>
<dbReference type="SUPFAM" id="SSF49265">
    <property type="entry name" value="Fibronectin type III"/>
    <property type="match status" value="2"/>
</dbReference>
<keyword evidence="3 10" id="KW-0732">Signal</keyword>
<reference evidence="13" key="1">
    <citation type="submission" date="2025-08" db="UniProtKB">
        <authorList>
            <consortium name="RefSeq"/>
        </authorList>
    </citation>
    <scope>IDENTIFICATION</scope>
</reference>
<dbReference type="AlphaFoldDB" id="A0A6P8H0X4"/>
<evidence type="ECO:0000256" key="3">
    <source>
        <dbReference type="ARBA" id="ARBA00022729"/>
    </source>
</evidence>
<evidence type="ECO:0000313" key="12">
    <source>
        <dbReference type="Proteomes" id="UP000515152"/>
    </source>
</evidence>
<keyword evidence="12" id="KW-1185">Reference proteome</keyword>
<dbReference type="RefSeq" id="XP_031440745.1">
    <property type="nucleotide sequence ID" value="XM_031584885.2"/>
</dbReference>
<dbReference type="CTD" id="3597"/>
<comment type="subcellular location">
    <subcellularLocation>
        <location evidence="1">Membrane</location>
        <topology evidence="1">Single-pass type I membrane protein</topology>
    </subcellularLocation>
</comment>
<dbReference type="PANTHER" id="PTHR23037">
    <property type="entry name" value="CYTOKINE RECEPTOR"/>
    <property type="match status" value="1"/>
</dbReference>
<feature type="signal peptide" evidence="10">
    <location>
        <begin position="1"/>
        <end position="22"/>
    </location>
</feature>
<evidence type="ECO:0000256" key="6">
    <source>
        <dbReference type="ARBA" id="ARBA00023157"/>
    </source>
</evidence>
<dbReference type="PANTHER" id="PTHR23037:SF28">
    <property type="entry name" value="ERYTHROPOIETIN RECEPTOR"/>
    <property type="match status" value="1"/>
</dbReference>
<dbReference type="PROSITE" id="PS50853">
    <property type="entry name" value="FN3"/>
    <property type="match status" value="1"/>
</dbReference>
<sequence>MTFLYWNISILLCFYCVSLAVADAAGELPAPVNPQVFWLSEFCPRINWTRPDISDTCVVNYTIDTKSRASKEQEVWDLVYHSRYPGTSAVVPCMSREKDIRFIITTVPTANCKQHSDSEPFNLTVPHQPEVVKDFMCGFYTNQDINCTWLPSDNVINLQSYYWFPGTPADLNPCPLVMVKGSQLIGCHLNSSHLHPSLELYFLINGTRGNSVLTSTFKRSLRKLFKPPPPEVTINLTSPKTLRFSWDPLDFDRYSHCIQYKYNYSECGKIHIDTILETSVSVDYVPKCRYSVSVKTMVGELCGQGESEPSRVKYYEASEGSTSVVPILVVISVGILGFFCVLLFFFFHKYKEKLLPKIPEPSLGVSVRGLMELLYVPVKEEVEISLEVYPNNGDVWQDSRVVKPTHTL</sequence>
<gene>
    <name evidence="13" type="primary">il13ra1</name>
</gene>
<dbReference type="InterPro" id="IPR013783">
    <property type="entry name" value="Ig-like_fold"/>
</dbReference>
<dbReference type="InterPro" id="IPR036116">
    <property type="entry name" value="FN3_sf"/>
</dbReference>
<evidence type="ECO:0000259" key="11">
    <source>
        <dbReference type="PROSITE" id="PS50853"/>
    </source>
</evidence>
<dbReference type="InterPro" id="IPR003961">
    <property type="entry name" value="FN3_dom"/>
</dbReference>
<dbReference type="GO" id="GO:0004896">
    <property type="term" value="F:cytokine receptor activity"/>
    <property type="evidence" value="ECO:0007669"/>
    <property type="project" value="TreeGrafter"/>
</dbReference>
<feature type="transmembrane region" description="Helical" evidence="9">
    <location>
        <begin position="324"/>
        <end position="347"/>
    </location>
</feature>
<evidence type="ECO:0000256" key="9">
    <source>
        <dbReference type="SAM" id="Phobius"/>
    </source>
</evidence>
<organism evidence="12 13">
    <name type="scientific">Clupea harengus</name>
    <name type="common">Atlantic herring</name>
    <dbReference type="NCBI Taxonomy" id="7950"/>
    <lineage>
        <taxon>Eukaryota</taxon>
        <taxon>Metazoa</taxon>
        <taxon>Chordata</taxon>
        <taxon>Craniata</taxon>
        <taxon>Vertebrata</taxon>
        <taxon>Euteleostomi</taxon>
        <taxon>Actinopterygii</taxon>
        <taxon>Neopterygii</taxon>
        <taxon>Teleostei</taxon>
        <taxon>Clupei</taxon>
        <taxon>Clupeiformes</taxon>
        <taxon>Clupeoidei</taxon>
        <taxon>Clupeidae</taxon>
        <taxon>Clupea</taxon>
    </lineage>
</organism>
<protein>
    <submittedName>
        <fullName evidence="13">Interleukin-13 receptor subunit alpha-1</fullName>
    </submittedName>
</protein>
<dbReference type="GeneID" id="105912802"/>
<keyword evidence="2 9" id="KW-0812">Transmembrane</keyword>
<evidence type="ECO:0000256" key="5">
    <source>
        <dbReference type="ARBA" id="ARBA00023136"/>
    </source>
</evidence>
<keyword evidence="4 9" id="KW-1133">Transmembrane helix</keyword>
<evidence type="ECO:0000256" key="4">
    <source>
        <dbReference type="ARBA" id="ARBA00022989"/>
    </source>
</evidence>
<evidence type="ECO:0000313" key="13">
    <source>
        <dbReference type="RefSeq" id="XP_031440745.1"/>
    </source>
</evidence>
<keyword evidence="5 9" id="KW-0472">Membrane</keyword>
<dbReference type="Proteomes" id="UP000515152">
    <property type="component" value="Chromosome 18"/>
</dbReference>
<dbReference type="GO" id="GO:0009897">
    <property type="term" value="C:external side of plasma membrane"/>
    <property type="evidence" value="ECO:0007669"/>
    <property type="project" value="TreeGrafter"/>
</dbReference>
<feature type="domain" description="Fibronectin type-III" evidence="11">
    <location>
        <begin position="30"/>
        <end position="127"/>
    </location>
</feature>
<evidence type="ECO:0000256" key="2">
    <source>
        <dbReference type="ARBA" id="ARBA00022692"/>
    </source>
</evidence>
<feature type="chain" id="PRO_5027590605" evidence="10">
    <location>
        <begin position="23"/>
        <end position="408"/>
    </location>
</feature>
<evidence type="ECO:0000256" key="10">
    <source>
        <dbReference type="SAM" id="SignalP"/>
    </source>
</evidence>
<name>A0A6P8H0X4_CLUHA</name>
<dbReference type="OrthoDB" id="9940625at2759"/>
<evidence type="ECO:0000256" key="8">
    <source>
        <dbReference type="ARBA" id="ARBA00023180"/>
    </source>
</evidence>
<proteinExistence type="predicted"/>
<dbReference type="Gene3D" id="2.60.40.10">
    <property type="entry name" value="Immunoglobulins"/>
    <property type="match status" value="1"/>
</dbReference>